<keyword evidence="2 12" id="KW-0004">4Fe-4S</keyword>
<evidence type="ECO:0000256" key="1">
    <source>
        <dbReference type="ARBA" id="ARBA00003234"/>
    </source>
</evidence>
<dbReference type="GO" id="GO:0046872">
    <property type="term" value="F:metal ion binding"/>
    <property type="evidence" value="ECO:0007669"/>
    <property type="project" value="UniProtKB-KW"/>
</dbReference>
<dbReference type="InterPro" id="IPR020612">
    <property type="entry name" value="Methylthiotransferase_CS"/>
</dbReference>
<dbReference type="SFLD" id="SFLDG01061">
    <property type="entry name" value="methylthiotransferase"/>
    <property type="match status" value="1"/>
</dbReference>
<dbReference type="GO" id="GO:0035597">
    <property type="term" value="F:tRNA-2-methylthio-N(6)-dimethylallyladenosine(37) synthase activity"/>
    <property type="evidence" value="ECO:0007669"/>
    <property type="project" value="UniProtKB-EC"/>
</dbReference>
<dbReference type="SUPFAM" id="SSF102114">
    <property type="entry name" value="Radical SAM enzymes"/>
    <property type="match status" value="1"/>
</dbReference>
<dbReference type="SFLD" id="SFLDG01082">
    <property type="entry name" value="B12-binding_domain_containing"/>
    <property type="match status" value="1"/>
</dbReference>
<evidence type="ECO:0000259" key="14">
    <source>
        <dbReference type="PROSITE" id="PS51449"/>
    </source>
</evidence>
<dbReference type="Pfam" id="PF00919">
    <property type="entry name" value="UPF0004"/>
    <property type="match status" value="1"/>
</dbReference>
<comment type="cofactor">
    <cofactor evidence="12">
        <name>[4Fe-4S] cluster</name>
        <dbReference type="ChEBI" id="CHEBI:49883"/>
    </cofactor>
    <text evidence="12">Binds 2 [4Fe-4S] clusters. One cluster is coordinated with 3 cysteines and an exchangeable S-adenosyl-L-methionine.</text>
</comment>
<dbReference type="Pfam" id="PF04055">
    <property type="entry name" value="Radical_SAM"/>
    <property type="match status" value="1"/>
</dbReference>
<evidence type="ECO:0000256" key="5">
    <source>
        <dbReference type="ARBA" id="ARBA00022723"/>
    </source>
</evidence>
<comment type="function">
    <text evidence="1 12">Catalyzes the methylthiolation of N6-(dimethylallyl)adenosine (i(6)A), leading to the formation of 2-methylthio-N6-(dimethylallyl)adenosine (ms(2)i(6)A) at position 37 in tRNAs that read codons beginning with uridine.</text>
</comment>
<dbReference type="InterPro" id="IPR002792">
    <property type="entry name" value="TRAM_dom"/>
</dbReference>
<dbReference type="EC" id="2.8.4.3" evidence="8 12"/>
<evidence type="ECO:0000256" key="4">
    <source>
        <dbReference type="ARBA" id="ARBA00022691"/>
    </source>
</evidence>
<dbReference type="AlphaFoldDB" id="A0A510JEK2"/>
<dbReference type="InterPro" id="IPR006638">
    <property type="entry name" value="Elp3/MiaA/NifB-like_rSAM"/>
</dbReference>
<dbReference type="FunFam" id="3.40.50.12160:FF:000003">
    <property type="entry name" value="CDK5 regulatory subunit-associated protein 1"/>
    <property type="match status" value="1"/>
</dbReference>
<keyword evidence="3 12" id="KW-0808">Transferase</keyword>
<dbReference type="SFLD" id="SFLDS00029">
    <property type="entry name" value="Radical_SAM"/>
    <property type="match status" value="1"/>
</dbReference>
<evidence type="ECO:0000256" key="2">
    <source>
        <dbReference type="ARBA" id="ARBA00022485"/>
    </source>
</evidence>
<feature type="domain" description="TRAM" evidence="13">
    <location>
        <begin position="377"/>
        <end position="441"/>
    </location>
</feature>
<feature type="binding site" evidence="12">
    <location>
        <position position="12"/>
    </location>
    <ligand>
        <name>[4Fe-4S] cluster</name>
        <dbReference type="ChEBI" id="CHEBI:49883"/>
        <label>1</label>
    </ligand>
</feature>
<evidence type="ECO:0000256" key="12">
    <source>
        <dbReference type="HAMAP-Rule" id="MF_01864"/>
    </source>
</evidence>
<keyword evidence="12" id="KW-0819">tRNA processing</keyword>
<evidence type="ECO:0000256" key="9">
    <source>
        <dbReference type="ARBA" id="ARBA00068570"/>
    </source>
</evidence>
<dbReference type="EMBL" id="AP019823">
    <property type="protein sequence ID" value="BBM37647.1"/>
    <property type="molecule type" value="Genomic_DNA"/>
</dbReference>
<dbReference type="GO" id="GO:0005829">
    <property type="term" value="C:cytosol"/>
    <property type="evidence" value="ECO:0007669"/>
    <property type="project" value="TreeGrafter"/>
</dbReference>
<name>A0A510JEK2_9FUSO</name>
<proteinExistence type="inferred from homology"/>
<dbReference type="SMART" id="SM00729">
    <property type="entry name" value="Elp3"/>
    <property type="match status" value="1"/>
</dbReference>
<dbReference type="FunFam" id="3.80.30.20:FF:000001">
    <property type="entry name" value="tRNA-2-methylthio-N(6)-dimethylallyladenosine synthase 2"/>
    <property type="match status" value="1"/>
</dbReference>
<feature type="domain" description="MTTase N-terminal" evidence="14">
    <location>
        <begin position="3"/>
        <end position="120"/>
    </location>
</feature>
<evidence type="ECO:0000256" key="8">
    <source>
        <dbReference type="ARBA" id="ARBA00033765"/>
    </source>
</evidence>
<keyword evidence="7 12" id="KW-0411">Iron-sulfur</keyword>
<comment type="similarity">
    <text evidence="12">Belongs to the methylthiotransferase family. MiaB subfamily.</text>
</comment>
<feature type="binding site" evidence="12">
    <location>
        <position position="161"/>
    </location>
    <ligand>
        <name>[4Fe-4S] cluster</name>
        <dbReference type="ChEBI" id="CHEBI:49883"/>
        <label>2</label>
        <note>4Fe-4S-S-AdoMet</note>
    </ligand>
</feature>
<dbReference type="PROSITE" id="PS51918">
    <property type="entry name" value="RADICAL_SAM"/>
    <property type="match status" value="1"/>
</dbReference>
<dbReference type="PANTHER" id="PTHR43020:SF2">
    <property type="entry name" value="MITOCHONDRIAL TRNA METHYLTHIOTRANSFERASE CDK5RAP1"/>
    <property type="match status" value="1"/>
</dbReference>
<gene>
    <name evidence="12" type="primary">miaB</name>
    <name evidence="16" type="ORF">JCM16775_0332</name>
</gene>
<evidence type="ECO:0000256" key="3">
    <source>
        <dbReference type="ARBA" id="ARBA00022679"/>
    </source>
</evidence>
<keyword evidence="4 12" id="KW-0949">S-adenosyl-L-methionine</keyword>
<feature type="binding site" evidence="12">
    <location>
        <position position="157"/>
    </location>
    <ligand>
        <name>[4Fe-4S] cluster</name>
        <dbReference type="ChEBI" id="CHEBI:49883"/>
        <label>2</label>
        <note>4Fe-4S-S-AdoMet</note>
    </ligand>
</feature>
<dbReference type="RefSeq" id="WP_026745257.1">
    <property type="nucleotide sequence ID" value="NZ_AP019823.1"/>
</dbReference>
<dbReference type="KEGG" id="lhf:JCM16775_0332"/>
<evidence type="ECO:0000256" key="11">
    <source>
        <dbReference type="ARBA" id="ARBA00081141"/>
    </source>
</evidence>
<dbReference type="PROSITE" id="PS50926">
    <property type="entry name" value="TRAM"/>
    <property type="match status" value="1"/>
</dbReference>
<comment type="subcellular location">
    <subcellularLocation>
        <location evidence="12">Cytoplasm</location>
    </subcellularLocation>
</comment>
<comment type="subunit">
    <text evidence="12">Monomer.</text>
</comment>
<evidence type="ECO:0000259" key="13">
    <source>
        <dbReference type="PROSITE" id="PS50926"/>
    </source>
</evidence>
<dbReference type="SFLD" id="SFLDF00273">
    <property type="entry name" value="(dimethylallyl)adenosine_tRNA"/>
    <property type="match status" value="1"/>
</dbReference>
<dbReference type="InterPro" id="IPR007197">
    <property type="entry name" value="rSAM"/>
</dbReference>
<dbReference type="OrthoDB" id="9805215at2"/>
<evidence type="ECO:0000256" key="7">
    <source>
        <dbReference type="ARBA" id="ARBA00023014"/>
    </source>
</evidence>
<keyword evidence="5 12" id="KW-0479">Metal-binding</keyword>
<evidence type="ECO:0000259" key="15">
    <source>
        <dbReference type="PROSITE" id="PS51918"/>
    </source>
</evidence>
<comment type="catalytic activity">
    <reaction evidence="12">
        <text>N(6)-dimethylallyladenosine(37) in tRNA + (sulfur carrier)-SH + AH2 + 2 S-adenosyl-L-methionine = 2-methylsulfanyl-N(6)-dimethylallyladenosine(37) in tRNA + (sulfur carrier)-H + 5'-deoxyadenosine + L-methionine + A + S-adenosyl-L-homocysteine + 2 H(+)</text>
        <dbReference type="Rhea" id="RHEA:37067"/>
        <dbReference type="Rhea" id="RHEA-COMP:10375"/>
        <dbReference type="Rhea" id="RHEA-COMP:10376"/>
        <dbReference type="Rhea" id="RHEA-COMP:14737"/>
        <dbReference type="Rhea" id="RHEA-COMP:14739"/>
        <dbReference type="ChEBI" id="CHEBI:13193"/>
        <dbReference type="ChEBI" id="CHEBI:15378"/>
        <dbReference type="ChEBI" id="CHEBI:17319"/>
        <dbReference type="ChEBI" id="CHEBI:17499"/>
        <dbReference type="ChEBI" id="CHEBI:29917"/>
        <dbReference type="ChEBI" id="CHEBI:57844"/>
        <dbReference type="ChEBI" id="CHEBI:57856"/>
        <dbReference type="ChEBI" id="CHEBI:59789"/>
        <dbReference type="ChEBI" id="CHEBI:64428"/>
        <dbReference type="ChEBI" id="CHEBI:74415"/>
        <dbReference type="ChEBI" id="CHEBI:74417"/>
        <dbReference type="EC" id="2.8.4.3"/>
    </reaction>
</comment>
<evidence type="ECO:0000313" key="17">
    <source>
        <dbReference type="Proteomes" id="UP000321892"/>
    </source>
</evidence>
<dbReference type="Pfam" id="PF01938">
    <property type="entry name" value="TRAM"/>
    <property type="match status" value="1"/>
</dbReference>
<dbReference type="InterPro" id="IPR023404">
    <property type="entry name" value="rSAM_horseshoe"/>
</dbReference>
<dbReference type="PROSITE" id="PS51449">
    <property type="entry name" value="MTTASE_N"/>
    <property type="match status" value="1"/>
</dbReference>
<dbReference type="InterPro" id="IPR058240">
    <property type="entry name" value="rSAM_sf"/>
</dbReference>
<dbReference type="InterPro" id="IPR013848">
    <property type="entry name" value="Methylthiotransferase_N"/>
</dbReference>
<reference evidence="16 17" key="1">
    <citation type="submission" date="2019-07" db="EMBL/GenBank/DDBJ databases">
        <title>Complete Genome Sequence of Leptotrichia hofstadii Strain JCM16775.</title>
        <authorList>
            <person name="Watanabe S."/>
            <person name="Cui L."/>
        </authorList>
    </citation>
    <scope>NUCLEOTIDE SEQUENCE [LARGE SCALE GENOMIC DNA]</scope>
    <source>
        <strain evidence="16 17">JCM16775</strain>
    </source>
</reference>
<dbReference type="PROSITE" id="PS01278">
    <property type="entry name" value="MTTASE_RADICAL"/>
    <property type="match status" value="1"/>
</dbReference>
<keyword evidence="6 12" id="KW-0408">Iron</keyword>
<dbReference type="NCBIfam" id="TIGR01574">
    <property type="entry name" value="miaB-methiolase"/>
    <property type="match status" value="1"/>
</dbReference>
<feature type="binding site" evidence="12">
    <location>
        <position position="83"/>
    </location>
    <ligand>
        <name>[4Fe-4S] cluster</name>
        <dbReference type="ChEBI" id="CHEBI:49883"/>
        <label>1</label>
    </ligand>
</feature>
<dbReference type="NCBIfam" id="TIGR00089">
    <property type="entry name" value="MiaB/RimO family radical SAM methylthiotransferase"/>
    <property type="match status" value="1"/>
</dbReference>
<evidence type="ECO:0000313" key="16">
    <source>
        <dbReference type="EMBL" id="BBM37647.1"/>
    </source>
</evidence>
<evidence type="ECO:0000256" key="6">
    <source>
        <dbReference type="ARBA" id="ARBA00023004"/>
    </source>
</evidence>
<feature type="binding site" evidence="12">
    <location>
        <position position="164"/>
    </location>
    <ligand>
        <name>[4Fe-4S] cluster</name>
        <dbReference type="ChEBI" id="CHEBI:49883"/>
        <label>2</label>
        <note>4Fe-4S-S-AdoMet</note>
    </ligand>
</feature>
<sequence>MEKRATIITYGCQMNVNESAKMKQMLQTMGYQMTEDIENTDLVFLNTCTVREGAAVKVYGKLGDLKRIKEEKDGKMIIGVTGCLAQEVRDEFIKKTPYVDLVLGNQNIGRIPDILERIESGEETHIVMVDDEDELPTRVDADFGDDIVASISITYGCNNYCTFCIVPYVRGMERSVPLNEIVSDVEQYTKKGYKEILFLGQNVNSYGSDFANGQDNFAELLEESANVEGDFWIKYVSPHPKDFSDEVIDTIARNPKIARMLHLPLQSGSTKILDAMNRGYTKEEFIALAKKIKEKVPDIGLTTDIIVGFPGETDEDFQDTMDVVNEVGFENAFMFMYSKRTGTPAATMGEQVDEQIKNERLQQLMRLQNMKAKEESQKYLGKIVKVLVEGPSRKNPEMLTGRSSTHKIVLFKSDRKDLKGKFVNTRIYDAKTWTLYGELVEE</sequence>
<keyword evidence="17" id="KW-1185">Reference proteome</keyword>
<accession>A0A510JEK2</accession>
<keyword evidence="12" id="KW-0963">Cytoplasm</keyword>
<feature type="binding site" evidence="12">
    <location>
        <position position="48"/>
    </location>
    <ligand>
        <name>[4Fe-4S] cluster</name>
        <dbReference type="ChEBI" id="CHEBI:49883"/>
        <label>1</label>
    </ligand>
</feature>
<dbReference type="Gene3D" id="3.80.30.20">
    <property type="entry name" value="tm_1862 like domain"/>
    <property type="match status" value="1"/>
</dbReference>
<dbReference type="PANTHER" id="PTHR43020">
    <property type="entry name" value="CDK5 REGULATORY SUBUNIT-ASSOCIATED PROTEIN 1"/>
    <property type="match status" value="1"/>
</dbReference>
<dbReference type="Proteomes" id="UP000321892">
    <property type="component" value="Chromosome"/>
</dbReference>
<evidence type="ECO:0000256" key="10">
    <source>
        <dbReference type="ARBA" id="ARBA00080698"/>
    </source>
</evidence>
<organism evidence="16 17">
    <name type="scientific">Leptotrichia hofstadii</name>
    <dbReference type="NCBI Taxonomy" id="157688"/>
    <lineage>
        <taxon>Bacteria</taxon>
        <taxon>Fusobacteriati</taxon>
        <taxon>Fusobacteriota</taxon>
        <taxon>Fusobacteriia</taxon>
        <taxon>Fusobacteriales</taxon>
        <taxon>Leptotrichiaceae</taxon>
        <taxon>Leptotrichia</taxon>
    </lineage>
</organism>
<dbReference type="InterPro" id="IPR038135">
    <property type="entry name" value="Methylthiotransferase_N_sf"/>
</dbReference>
<dbReference type="Gene3D" id="3.40.50.12160">
    <property type="entry name" value="Methylthiotransferase, N-terminal domain"/>
    <property type="match status" value="1"/>
</dbReference>
<feature type="domain" description="Radical SAM core" evidence="15">
    <location>
        <begin position="143"/>
        <end position="374"/>
    </location>
</feature>
<dbReference type="InterPro" id="IPR006463">
    <property type="entry name" value="MiaB_methiolase"/>
</dbReference>
<protein>
    <recommendedName>
        <fullName evidence="9 12">tRNA-2-methylthio-N(6)-dimethylallyladenosine synthase</fullName>
        <ecNumber evidence="8 12">2.8.4.3</ecNumber>
    </recommendedName>
    <alternativeName>
        <fullName evidence="11 12">(Dimethylallyl)adenosine tRNA methylthiotransferase MiaB</fullName>
    </alternativeName>
    <alternativeName>
        <fullName evidence="10 12">tRNA-i(6)A37 methylthiotransferase</fullName>
    </alternativeName>
</protein>
<dbReference type="HAMAP" id="MF_01864">
    <property type="entry name" value="tRNA_metthiotr_MiaB"/>
    <property type="match status" value="1"/>
</dbReference>
<dbReference type="InterPro" id="IPR005839">
    <property type="entry name" value="Methylthiotransferase"/>
</dbReference>
<dbReference type="CDD" id="cd01335">
    <property type="entry name" value="Radical_SAM"/>
    <property type="match status" value="1"/>
</dbReference>
<dbReference type="GO" id="GO:0051539">
    <property type="term" value="F:4 iron, 4 sulfur cluster binding"/>
    <property type="evidence" value="ECO:0007669"/>
    <property type="project" value="UniProtKB-UniRule"/>
</dbReference>